<evidence type="ECO:0000313" key="1">
    <source>
        <dbReference type="EMBL" id="OAY81963.1"/>
    </source>
</evidence>
<protein>
    <submittedName>
        <fullName evidence="1">Serine/threonine-protein kinase ATM</fullName>
    </submittedName>
</protein>
<sequence>MATSRDVREVIAKLSSDKAKSREEGVRLLSTWLEGERSIGFCRLLGRNTAKVKRGDIPGAETWPFMITLLTKCVALEISASKKRPPKIVLAKALRAAVQCAEDSKLSGLVILYMNKVVTGLDSKNNSQTNTKEEVFRYVLTLHVLLENPPGDFPANLREDVVKGFSEIFAHVRAEIPRDEKAGSLGSIQEGFMELAAAVLYQVIQACKNTVKTLYKEKRLKMVHTAAVIKDGISKDSW</sequence>
<dbReference type="STRING" id="4615.A0A199VYA4"/>
<dbReference type="InterPro" id="IPR038980">
    <property type="entry name" value="ATM_plant"/>
</dbReference>
<comment type="caution">
    <text evidence="1">The sequence shown here is derived from an EMBL/GenBank/DDBJ whole genome shotgun (WGS) entry which is preliminary data.</text>
</comment>
<keyword evidence="1" id="KW-0808">Transferase</keyword>
<dbReference type="PANTHER" id="PTHR37079:SF4">
    <property type="entry name" value="SERINE_THREONINE-PROTEIN KINASE ATM"/>
    <property type="match status" value="1"/>
</dbReference>
<proteinExistence type="predicted"/>
<dbReference type="EMBL" id="LSRQ01000565">
    <property type="protein sequence ID" value="OAY81963.1"/>
    <property type="molecule type" value="Genomic_DNA"/>
</dbReference>
<gene>
    <name evidence="1" type="ORF">ACMD2_17402</name>
</gene>
<dbReference type="Proteomes" id="UP000092600">
    <property type="component" value="Unassembled WGS sequence"/>
</dbReference>
<dbReference type="GO" id="GO:0006974">
    <property type="term" value="P:DNA damage response"/>
    <property type="evidence" value="ECO:0007669"/>
    <property type="project" value="InterPro"/>
</dbReference>
<dbReference type="PANTHER" id="PTHR37079">
    <property type="entry name" value="SERINE/THREONINE-PROTEIN KINASE ATM"/>
    <property type="match status" value="1"/>
</dbReference>
<dbReference type="GO" id="GO:0004674">
    <property type="term" value="F:protein serine/threonine kinase activity"/>
    <property type="evidence" value="ECO:0007669"/>
    <property type="project" value="InterPro"/>
</dbReference>
<reference evidence="1 2" key="1">
    <citation type="journal article" date="2016" name="DNA Res.">
        <title>The draft genome of MD-2 pineapple using hybrid error correction of long reads.</title>
        <authorList>
            <person name="Redwan R.M."/>
            <person name="Saidin A."/>
            <person name="Kumar S.V."/>
        </authorList>
    </citation>
    <scope>NUCLEOTIDE SEQUENCE [LARGE SCALE GENOMIC DNA]</scope>
    <source>
        <strain evidence="2">cv. MD2</strain>
        <tissue evidence="1">Leaf</tissue>
    </source>
</reference>
<accession>A0A199VYA4</accession>
<organism evidence="1 2">
    <name type="scientific">Ananas comosus</name>
    <name type="common">Pineapple</name>
    <name type="synonym">Ananas ananas</name>
    <dbReference type="NCBI Taxonomy" id="4615"/>
    <lineage>
        <taxon>Eukaryota</taxon>
        <taxon>Viridiplantae</taxon>
        <taxon>Streptophyta</taxon>
        <taxon>Embryophyta</taxon>
        <taxon>Tracheophyta</taxon>
        <taxon>Spermatophyta</taxon>
        <taxon>Magnoliopsida</taxon>
        <taxon>Liliopsida</taxon>
        <taxon>Poales</taxon>
        <taxon>Bromeliaceae</taxon>
        <taxon>Bromelioideae</taxon>
        <taxon>Ananas</taxon>
    </lineage>
</organism>
<keyword evidence="1" id="KW-0418">Kinase</keyword>
<evidence type="ECO:0000313" key="2">
    <source>
        <dbReference type="Proteomes" id="UP000092600"/>
    </source>
</evidence>
<dbReference type="AlphaFoldDB" id="A0A199VYA4"/>
<feature type="non-terminal residue" evidence="1">
    <location>
        <position position="238"/>
    </location>
</feature>
<name>A0A199VYA4_ANACO</name>